<keyword evidence="5" id="KW-0804">Transcription</keyword>
<keyword evidence="2" id="KW-0902">Two-component regulatory system</keyword>
<evidence type="ECO:0000256" key="5">
    <source>
        <dbReference type="ARBA" id="ARBA00023163"/>
    </source>
</evidence>
<comment type="caution">
    <text evidence="10">The sequence shown here is derived from an EMBL/GenBank/DDBJ whole genome shotgun (WGS) entry which is preliminary data.</text>
</comment>
<dbReference type="AlphaFoldDB" id="A0A1E5LFL1"/>
<dbReference type="CDD" id="cd00383">
    <property type="entry name" value="trans_reg_C"/>
    <property type="match status" value="1"/>
</dbReference>
<dbReference type="Pfam" id="PF00072">
    <property type="entry name" value="Response_reg"/>
    <property type="match status" value="1"/>
</dbReference>
<evidence type="ECO:0000256" key="4">
    <source>
        <dbReference type="ARBA" id="ARBA00023125"/>
    </source>
</evidence>
<evidence type="ECO:0000259" key="9">
    <source>
        <dbReference type="PROSITE" id="PS51755"/>
    </source>
</evidence>
<keyword evidence="11" id="KW-1185">Reference proteome</keyword>
<evidence type="ECO:0000256" key="6">
    <source>
        <dbReference type="PROSITE-ProRule" id="PRU00169"/>
    </source>
</evidence>
<evidence type="ECO:0000313" key="10">
    <source>
        <dbReference type="EMBL" id="OEH92864.1"/>
    </source>
</evidence>
<feature type="DNA-binding region" description="OmpR/PhoB-type" evidence="7">
    <location>
        <begin position="110"/>
        <end position="210"/>
    </location>
</feature>
<dbReference type="Gene3D" id="6.10.250.690">
    <property type="match status" value="1"/>
</dbReference>
<dbReference type="GO" id="GO:0032993">
    <property type="term" value="C:protein-DNA complex"/>
    <property type="evidence" value="ECO:0007669"/>
    <property type="project" value="TreeGrafter"/>
</dbReference>
<dbReference type="GO" id="GO:0005829">
    <property type="term" value="C:cytosol"/>
    <property type="evidence" value="ECO:0007669"/>
    <property type="project" value="TreeGrafter"/>
</dbReference>
<dbReference type="Gene3D" id="3.40.50.2300">
    <property type="match status" value="1"/>
</dbReference>
<keyword evidence="1 6" id="KW-0597">Phosphoprotein</keyword>
<dbReference type="SMART" id="SM00862">
    <property type="entry name" value="Trans_reg_C"/>
    <property type="match status" value="1"/>
</dbReference>
<dbReference type="PANTHER" id="PTHR48111:SF73">
    <property type="entry name" value="ALKALINE PHOSPHATASE SYNTHESIS TRANSCRIPTIONAL REGULATORY PROTEIN PHOP"/>
    <property type="match status" value="1"/>
</dbReference>
<organism evidence="10 11">
    <name type="scientific">Bacillus solimangrovi</name>
    <dbReference type="NCBI Taxonomy" id="1305675"/>
    <lineage>
        <taxon>Bacteria</taxon>
        <taxon>Bacillati</taxon>
        <taxon>Bacillota</taxon>
        <taxon>Bacilli</taxon>
        <taxon>Bacillales</taxon>
        <taxon>Bacillaceae</taxon>
        <taxon>Bacillus</taxon>
    </lineage>
</organism>
<feature type="domain" description="OmpR/PhoB-type" evidence="9">
    <location>
        <begin position="110"/>
        <end position="210"/>
    </location>
</feature>
<feature type="domain" description="Response regulatory" evidence="8">
    <location>
        <begin position="1"/>
        <end position="104"/>
    </location>
</feature>
<dbReference type="PROSITE" id="PS51755">
    <property type="entry name" value="OMPR_PHOB"/>
    <property type="match status" value="1"/>
</dbReference>
<dbReference type="InterPro" id="IPR011006">
    <property type="entry name" value="CheY-like_superfamily"/>
</dbReference>
<evidence type="ECO:0000313" key="11">
    <source>
        <dbReference type="Proteomes" id="UP000095209"/>
    </source>
</evidence>
<dbReference type="PANTHER" id="PTHR48111">
    <property type="entry name" value="REGULATOR OF RPOS"/>
    <property type="match status" value="1"/>
</dbReference>
<dbReference type="Pfam" id="PF00486">
    <property type="entry name" value="Trans_reg_C"/>
    <property type="match status" value="1"/>
</dbReference>
<proteinExistence type="predicted"/>
<sequence length="210" mass="24365">MRDLVTLYLEPHHYTCISFASGEEVLQYLEKGDADLLILDIMMPGMNGNEVAREVRLFSNIPIIMLTAKDTSQDMVTSLKNGADDYITKPFDEDVLLARIEALLRRTNNVEKLEIKGLCWDEKHHILTYHQDEINVTPKEFAMLGLLMKNPKVVFEREKLLDRIWGYDAETDGRTIDSHIRNLREKCRKSGFPIDDHLKTVWGIGYKWIL</sequence>
<dbReference type="InterPro" id="IPR001789">
    <property type="entry name" value="Sig_transdc_resp-reg_receiver"/>
</dbReference>
<dbReference type="STRING" id="1305675.BFG57_01820"/>
<dbReference type="SUPFAM" id="SSF52172">
    <property type="entry name" value="CheY-like"/>
    <property type="match status" value="1"/>
</dbReference>
<dbReference type="GO" id="GO:0006355">
    <property type="term" value="P:regulation of DNA-templated transcription"/>
    <property type="evidence" value="ECO:0007669"/>
    <property type="project" value="InterPro"/>
</dbReference>
<dbReference type="InterPro" id="IPR039420">
    <property type="entry name" value="WalR-like"/>
</dbReference>
<dbReference type="EMBL" id="MJEH01000022">
    <property type="protein sequence ID" value="OEH92864.1"/>
    <property type="molecule type" value="Genomic_DNA"/>
</dbReference>
<dbReference type="Proteomes" id="UP000095209">
    <property type="component" value="Unassembled WGS sequence"/>
</dbReference>
<protein>
    <submittedName>
        <fullName evidence="10">DNA-binding response regulator</fullName>
    </submittedName>
</protein>
<dbReference type="GO" id="GO:0000156">
    <property type="term" value="F:phosphorelay response regulator activity"/>
    <property type="evidence" value="ECO:0007669"/>
    <property type="project" value="TreeGrafter"/>
</dbReference>
<dbReference type="CDD" id="cd17574">
    <property type="entry name" value="REC_OmpR"/>
    <property type="match status" value="1"/>
</dbReference>
<name>A0A1E5LFL1_9BACI</name>
<dbReference type="InterPro" id="IPR001867">
    <property type="entry name" value="OmpR/PhoB-type_DNA-bd"/>
</dbReference>
<dbReference type="SMART" id="SM00448">
    <property type="entry name" value="REC"/>
    <property type="match status" value="1"/>
</dbReference>
<keyword evidence="3" id="KW-0805">Transcription regulation</keyword>
<evidence type="ECO:0000259" key="8">
    <source>
        <dbReference type="PROSITE" id="PS50110"/>
    </source>
</evidence>
<keyword evidence="4 7" id="KW-0238">DNA-binding</keyword>
<evidence type="ECO:0000256" key="7">
    <source>
        <dbReference type="PROSITE-ProRule" id="PRU01091"/>
    </source>
</evidence>
<dbReference type="InterPro" id="IPR036388">
    <property type="entry name" value="WH-like_DNA-bd_sf"/>
</dbReference>
<reference evidence="10 11" key="1">
    <citation type="submission" date="2016-08" db="EMBL/GenBank/DDBJ databases">
        <title>Genome of Bacillus solimangrovi GH2-4.</title>
        <authorList>
            <person name="Lim S."/>
            <person name="Kim B.-C."/>
        </authorList>
    </citation>
    <scope>NUCLEOTIDE SEQUENCE [LARGE SCALE GENOMIC DNA]</scope>
    <source>
        <strain evidence="10 11">GH2-4</strain>
    </source>
</reference>
<dbReference type="PROSITE" id="PS50110">
    <property type="entry name" value="RESPONSE_REGULATORY"/>
    <property type="match status" value="1"/>
</dbReference>
<dbReference type="Gene3D" id="1.10.10.10">
    <property type="entry name" value="Winged helix-like DNA-binding domain superfamily/Winged helix DNA-binding domain"/>
    <property type="match status" value="1"/>
</dbReference>
<evidence type="ECO:0000256" key="1">
    <source>
        <dbReference type="ARBA" id="ARBA00022553"/>
    </source>
</evidence>
<evidence type="ECO:0000256" key="3">
    <source>
        <dbReference type="ARBA" id="ARBA00023015"/>
    </source>
</evidence>
<gene>
    <name evidence="10" type="ORF">BFG57_01820</name>
</gene>
<accession>A0A1E5LFL1</accession>
<evidence type="ECO:0000256" key="2">
    <source>
        <dbReference type="ARBA" id="ARBA00023012"/>
    </source>
</evidence>
<dbReference type="GO" id="GO:0000976">
    <property type="term" value="F:transcription cis-regulatory region binding"/>
    <property type="evidence" value="ECO:0007669"/>
    <property type="project" value="TreeGrafter"/>
</dbReference>
<feature type="modified residue" description="4-aspartylphosphate" evidence="6">
    <location>
        <position position="40"/>
    </location>
</feature>